<evidence type="ECO:0000259" key="6">
    <source>
        <dbReference type="Pfam" id="PF04542"/>
    </source>
</evidence>
<reference evidence="8 9" key="1">
    <citation type="submission" date="2018-05" db="EMBL/GenBank/DDBJ databases">
        <title>Genomic analysis of Gracilibacillus dipsosauri DD1 reveals novel features of a salt-tolerant amylase.</title>
        <authorList>
            <person name="Deutch C.E."/>
            <person name="Yang S."/>
        </authorList>
    </citation>
    <scope>NUCLEOTIDE SEQUENCE [LARGE SCALE GENOMIC DNA]</scope>
    <source>
        <strain evidence="8 9">DD1</strain>
    </source>
</reference>
<evidence type="ECO:0000313" key="9">
    <source>
        <dbReference type="Proteomes" id="UP000245624"/>
    </source>
</evidence>
<dbReference type="PANTHER" id="PTHR43133:SF8">
    <property type="entry name" value="RNA POLYMERASE SIGMA FACTOR HI_1459-RELATED"/>
    <property type="match status" value="1"/>
</dbReference>
<keyword evidence="5" id="KW-0804">Transcription</keyword>
<evidence type="ECO:0000256" key="3">
    <source>
        <dbReference type="ARBA" id="ARBA00023082"/>
    </source>
</evidence>
<evidence type="ECO:0000256" key="5">
    <source>
        <dbReference type="ARBA" id="ARBA00023163"/>
    </source>
</evidence>
<dbReference type="CDD" id="cd06171">
    <property type="entry name" value="Sigma70_r4"/>
    <property type="match status" value="1"/>
</dbReference>
<feature type="domain" description="RNA polymerase sigma factor 70 region 4 type 2" evidence="7">
    <location>
        <begin position="112"/>
        <end position="161"/>
    </location>
</feature>
<name>A0A317KZR6_9BACI</name>
<dbReference type="SUPFAM" id="SSF88659">
    <property type="entry name" value="Sigma3 and sigma4 domains of RNA polymerase sigma factors"/>
    <property type="match status" value="1"/>
</dbReference>
<dbReference type="Proteomes" id="UP000245624">
    <property type="component" value="Unassembled WGS sequence"/>
</dbReference>
<dbReference type="GO" id="GO:0003677">
    <property type="term" value="F:DNA binding"/>
    <property type="evidence" value="ECO:0007669"/>
    <property type="project" value="UniProtKB-KW"/>
</dbReference>
<organism evidence="8 9">
    <name type="scientific">Gracilibacillus dipsosauri</name>
    <dbReference type="NCBI Taxonomy" id="178340"/>
    <lineage>
        <taxon>Bacteria</taxon>
        <taxon>Bacillati</taxon>
        <taxon>Bacillota</taxon>
        <taxon>Bacilli</taxon>
        <taxon>Bacillales</taxon>
        <taxon>Bacillaceae</taxon>
        <taxon>Gracilibacillus</taxon>
    </lineage>
</organism>
<dbReference type="InterPro" id="IPR039425">
    <property type="entry name" value="RNA_pol_sigma-70-like"/>
</dbReference>
<evidence type="ECO:0000256" key="4">
    <source>
        <dbReference type="ARBA" id="ARBA00023125"/>
    </source>
</evidence>
<dbReference type="InterPro" id="IPR013324">
    <property type="entry name" value="RNA_pol_sigma_r3/r4-like"/>
</dbReference>
<dbReference type="EMBL" id="QGTD01000008">
    <property type="protein sequence ID" value="PWU69052.1"/>
    <property type="molecule type" value="Genomic_DNA"/>
</dbReference>
<keyword evidence="3" id="KW-0731">Sigma factor</keyword>
<dbReference type="Pfam" id="PF08281">
    <property type="entry name" value="Sigma70_r4_2"/>
    <property type="match status" value="1"/>
</dbReference>
<evidence type="ECO:0000259" key="7">
    <source>
        <dbReference type="Pfam" id="PF08281"/>
    </source>
</evidence>
<dbReference type="Pfam" id="PF04542">
    <property type="entry name" value="Sigma70_r2"/>
    <property type="match status" value="1"/>
</dbReference>
<dbReference type="Gene3D" id="1.10.1740.10">
    <property type="match status" value="1"/>
</dbReference>
<comment type="similarity">
    <text evidence="1">Belongs to the sigma-70 factor family. ECF subfamily.</text>
</comment>
<evidence type="ECO:0000256" key="1">
    <source>
        <dbReference type="ARBA" id="ARBA00010641"/>
    </source>
</evidence>
<dbReference type="InterPro" id="IPR013249">
    <property type="entry name" value="RNA_pol_sigma70_r4_t2"/>
</dbReference>
<dbReference type="InterPro" id="IPR014284">
    <property type="entry name" value="RNA_pol_sigma-70_dom"/>
</dbReference>
<dbReference type="InterPro" id="IPR013325">
    <property type="entry name" value="RNA_pol_sigma_r2"/>
</dbReference>
<comment type="caution">
    <text evidence="8">The sequence shown here is derived from an EMBL/GenBank/DDBJ whole genome shotgun (WGS) entry which is preliminary data.</text>
</comment>
<dbReference type="PANTHER" id="PTHR43133">
    <property type="entry name" value="RNA POLYMERASE ECF-TYPE SIGMA FACTO"/>
    <property type="match status" value="1"/>
</dbReference>
<keyword evidence="9" id="KW-1185">Reference proteome</keyword>
<dbReference type="GO" id="GO:0006352">
    <property type="term" value="P:DNA-templated transcription initiation"/>
    <property type="evidence" value="ECO:0007669"/>
    <property type="project" value="InterPro"/>
</dbReference>
<dbReference type="GO" id="GO:0016987">
    <property type="term" value="F:sigma factor activity"/>
    <property type="evidence" value="ECO:0007669"/>
    <property type="project" value="UniProtKB-KW"/>
</dbReference>
<dbReference type="OrthoDB" id="188761at2"/>
<sequence>MLQTKSFDQMVEKYQEMMFFTAVKILHDRQLAEDAVQEAWIKVFRFQIKLEKIDQLGAWLRTIISRTAIDLLRKEKRSRSVLLDEETTLENTTLCATEHIEKSLDIQCTMEEISECLCKASKKIQAVFHMKFIKGFQDAEIAEVLGITQSAVKTRLFRARQLIKKQGIYEMQPGA</sequence>
<dbReference type="InterPro" id="IPR036388">
    <property type="entry name" value="WH-like_DNA-bd_sf"/>
</dbReference>
<accession>A0A317KZR6</accession>
<evidence type="ECO:0000313" key="8">
    <source>
        <dbReference type="EMBL" id="PWU69052.1"/>
    </source>
</evidence>
<gene>
    <name evidence="8" type="ORF">DLJ74_11620</name>
</gene>
<dbReference type="NCBIfam" id="TIGR02937">
    <property type="entry name" value="sigma70-ECF"/>
    <property type="match status" value="1"/>
</dbReference>
<dbReference type="AlphaFoldDB" id="A0A317KZR6"/>
<dbReference type="SUPFAM" id="SSF88946">
    <property type="entry name" value="Sigma2 domain of RNA polymerase sigma factors"/>
    <property type="match status" value="1"/>
</dbReference>
<dbReference type="Gene3D" id="1.10.10.10">
    <property type="entry name" value="Winged helix-like DNA-binding domain superfamily/Winged helix DNA-binding domain"/>
    <property type="match status" value="1"/>
</dbReference>
<protein>
    <submittedName>
        <fullName evidence="8">RNA polymerase sigma factor</fullName>
    </submittedName>
</protein>
<dbReference type="RefSeq" id="WP_054859605.1">
    <property type="nucleotide sequence ID" value="NZ_JAJUIE010000034.1"/>
</dbReference>
<keyword evidence="2" id="KW-0805">Transcription regulation</keyword>
<evidence type="ECO:0000256" key="2">
    <source>
        <dbReference type="ARBA" id="ARBA00023015"/>
    </source>
</evidence>
<proteinExistence type="inferred from homology"/>
<dbReference type="InterPro" id="IPR007627">
    <property type="entry name" value="RNA_pol_sigma70_r2"/>
</dbReference>
<keyword evidence="4" id="KW-0238">DNA-binding</keyword>
<feature type="domain" description="RNA polymerase sigma-70 region 2" evidence="6">
    <location>
        <begin position="10"/>
        <end position="77"/>
    </location>
</feature>